<protein>
    <recommendedName>
        <fullName evidence="8">SPX domain-containing protein</fullName>
    </recommendedName>
</protein>
<sequence>MKFSHQLKFNSVPEWRDHYVQYGHLKKLIYALAKKEAEGGEVADVEGGLSQPLIPQDVVTEEMFIRELDAQLAEIVRFFEEKEAEFASKLRALQIELSTLERIPSSPLLPSRAASSQALNLLLQGSAAVPPSSAHLAAFQLPQGGSTHSGGSHSASSSVQQSPRRSPRVSSSQLGVVGGGGGGEKEKGGGSSMSDTEDNQTQATHSATLSSALPTTTPPITALPPLSADQQIIRHVRVEFWKKPRRRLFQSSLSSEKARLMTKFQDIYIGLHDLAEYVTMNREGLRKTIKKHDKLTQSCNLKTAWLGKIDEYFPLSKRTELEELIAGLIDNYAILYFGGDVVKAEAQLAQGLRDYITVERNTVWRDIAAMERKYSSVAVKHSDEKKPGVKSFWSYHHRTLKLGFCIAVFAALLNRPVFPEQAKSNCLALLVFASMLWALEAIPLFVTSMLVPPLIVILRLLVDRSTSPPHRLSPEQAAPRIFSTMFSQTIMLLLGGFSIAAALSKHAIAKQMSLAVLTRVGRRPQNVLLASMFVATFASMWITNVAAPVLCFSLVQPILRTLDHRHPLAKALVLGIALASNVGGMTSPISSPQNIFAIERMSMDGSPPSWLNWFAVSIPVAIICNLCCWGILLLVYRPEKAIQEIRPMKPMTDPINGTQVFIICVSVITVALWCCDSLLEPILGDMGVVAMVPMVAFFGSEVLKKDDFNSFLWNVVMLAMGGSALGEAVSSSGLLSEIAAGIQDLVVGYDLFAVCVIFCALILVAATFISHTVAAMVVLPIVQKVGEQMPGTPHPKALVMAAALMCSGAMGLPVSGFPNMNAVSLEDVAGETFINSFDFIKAGVPTSIVAYGLIVTLGYCIMLFVGF</sequence>
<evidence type="ECO:0000256" key="1">
    <source>
        <dbReference type="ARBA" id="ARBA00004141"/>
    </source>
</evidence>
<dbReference type="GO" id="GO:0005315">
    <property type="term" value="F:phosphate transmembrane transporter activity"/>
    <property type="evidence" value="ECO:0007669"/>
    <property type="project" value="TreeGrafter"/>
</dbReference>
<feature type="transmembrane region" description="Helical" evidence="7">
    <location>
        <begin position="751"/>
        <end position="778"/>
    </location>
</feature>
<evidence type="ECO:0000313" key="9">
    <source>
        <dbReference type="EMBL" id="CAD8782836.1"/>
    </source>
</evidence>
<keyword evidence="4 7" id="KW-1133">Transmembrane helix</keyword>
<dbReference type="InterPro" id="IPR004331">
    <property type="entry name" value="SPX_dom"/>
</dbReference>
<dbReference type="GO" id="GO:0006797">
    <property type="term" value="P:polyphosphate metabolic process"/>
    <property type="evidence" value="ECO:0007669"/>
    <property type="project" value="TreeGrafter"/>
</dbReference>
<dbReference type="EMBL" id="HBFM01025110">
    <property type="protein sequence ID" value="CAD8782836.1"/>
    <property type="molecule type" value="Transcribed_RNA"/>
</dbReference>
<feature type="transmembrane region" description="Helical" evidence="7">
    <location>
        <begin position="711"/>
        <end position="731"/>
    </location>
</feature>
<evidence type="ECO:0000256" key="4">
    <source>
        <dbReference type="ARBA" id="ARBA00022989"/>
    </source>
</evidence>
<feature type="compositionally biased region" description="Low complexity" evidence="6">
    <location>
        <begin position="142"/>
        <end position="175"/>
    </location>
</feature>
<dbReference type="GO" id="GO:0006817">
    <property type="term" value="P:phosphate ion transport"/>
    <property type="evidence" value="ECO:0007669"/>
    <property type="project" value="TreeGrafter"/>
</dbReference>
<feature type="transmembrane region" description="Helical" evidence="7">
    <location>
        <begin position="429"/>
        <end position="462"/>
    </location>
</feature>
<comment type="subcellular location">
    <subcellularLocation>
        <location evidence="1">Membrane</location>
        <topology evidence="1">Multi-pass membrane protein</topology>
    </subcellularLocation>
</comment>
<dbReference type="Pfam" id="PF03600">
    <property type="entry name" value="CitMHS"/>
    <property type="match status" value="1"/>
</dbReference>
<name>A0A7S0V7X1_9CHLO</name>
<dbReference type="AlphaFoldDB" id="A0A7S0V7X1"/>
<dbReference type="PANTHER" id="PTHR10283">
    <property type="entry name" value="SOLUTE CARRIER FAMILY 13 MEMBER"/>
    <property type="match status" value="1"/>
</dbReference>
<feature type="transmembrane region" description="Helical" evidence="7">
    <location>
        <begin position="567"/>
        <end position="590"/>
    </location>
</feature>
<dbReference type="PROSITE" id="PS51382">
    <property type="entry name" value="SPX"/>
    <property type="match status" value="1"/>
</dbReference>
<keyword evidence="2" id="KW-0813">Transport</keyword>
<proteinExistence type="predicted"/>
<evidence type="ECO:0000256" key="6">
    <source>
        <dbReference type="SAM" id="MobiDB-lite"/>
    </source>
</evidence>
<evidence type="ECO:0000256" key="2">
    <source>
        <dbReference type="ARBA" id="ARBA00022448"/>
    </source>
</evidence>
<feature type="region of interest" description="Disordered" evidence="6">
    <location>
        <begin position="141"/>
        <end position="224"/>
    </location>
</feature>
<reference evidence="9" key="1">
    <citation type="submission" date="2021-01" db="EMBL/GenBank/DDBJ databases">
        <authorList>
            <person name="Corre E."/>
            <person name="Pelletier E."/>
            <person name="Niang G."/>
            <person name="Scheremetjew M."/>
            <person name="Finn R."/>
            <person name="Kale V."/>
            <person name="Holt S."/>
            <person name="Cochrane G."/>
            <person name="Meng A."/>
            <person name="Brown T."/>
            <person name="Cohen L."/>
        </authorList>
    </citation>
    <scope>NUCLEOTIDE SEQUENCE</scope>
    <source>
        <strain evidence="9">SAG 63-3</strain>
    </source>
</reference>
<feature type="transmembrane region" description="Helical" evidence="7">
    <location>
        <begin position="528"/>
        <end position="555"/>
    </location>
</feature>
<gene>
    <name evidence="9" type="ORF">PPAR00522_LOCUS16256</name>
</gene>
<dbReference type="CDD" id="cd01115">
    <property type="entry name" value="SLC13_permease"/>
    <property type="match status" value="1"/>
</dbReference>
<feature type="transmembrane region" description="Helical" evidence="7">
    <location>
        <begin position="848"/>
        <end position="866"/>
    </location>
</feature>
<accession>A0A7S0V7X1</accession>
<evidence type="ECO:0000259" key="8">
    <source>
        <dbReference type="PROSITE" id="PS51382"/>
    </source>
</evidence>
<keyword evidence="3 7" id="KW-0812">Transmembrane</keyword>
<dbReference type="GO" id="GO:0005886">
    <property type="term" value="C:plasma membrane"/>
    <property type="evidence" value="ECO:0007669"/>
    <property type="project" value="TreeGrafter"/>
</dbReference>
<organism evidence="9">
    <name type="scientific">Polytomella parva</name>
    <dbReference type="NCBI Taxonomy" id="51329"/>
    <lineage>
        <taxon>Eukaryota</taxon>
        <taxon>Viridiplantae</taxon>
        <taxon>Chlorophyta</taxon>
        <taxon>core chlorophytes</taxon>
        <taxon>Chlorophyceae</taxon>
        <taxon>CS clade</taxon>
        <taxon>Chlamydomonadales</taxon>
        <taxon>Chlamydomonadaceae</taxon>
        <taxon>Polytomella</taxon>
    </lineage>
</organism>
<feature type="compositionally biased region" description="Low complexity" evidence="6">
    <location>
        <begin position="206"/>
        <end position="224"/>
    </location>
</feature>
<dbReference type="InterPro" id="IPR004680">
    <property type="entry name" value="Cit_transptr-like_dom"/>
</dbReference>
<feature type="transmembrane region" description="Helical" evidence="7">
    <location>
        <begin position="679"/>
        <end position="699"/>
    </location>
</feature>
<feature type="transmembrane region" description="Helical" evidence="7">
    <location>
        <begin position="490"/>
        <end position="508"/>
    </location>
</feature>
<feature type="domain" description="SPX" evidence="8">
    <location>
        <begin position="1"/>
        <end position="306"/>
    </location>
</feature>
<keyword evidence="5 7" id="KW-0472">Membrane</keyword>
<evidence type="ECO:0000256" key="7">
    <source>
        <dbReference type="SAM" id="Phobius"/>
    </source>
</evidence>
<evidence type="ECO:0000256" key="5">
    <source>
        <dbReference type="ARBA" id="ARBA00023136"/>
    </source>
</evidence>
<dbReference type="CDD" id="cd14478">
    <property type="entry name" value="SPX_PHO87_PHO90_like"/>
    <property type="match status" value="1"/>
</dbReference>
<feature type="transmembrane region" description="Helical" evidence="7">
    <location>
        <begin position="610"/>
        <end position="635"/>
    </location>
</feature>
<feature type="transmembrane region" description="Helical" evidence="7">
    <location>
        <begin position="798"/>
        <end position="817"/>
    </location>
</feature>
<feature type="transmembrane region" description="Helical" evidence="7">
    <location>
        <begin position="655"/>
        <end position="673"/>
    </location>
</feature>
<evidence type="ECO:0000256" key="3">
    <source>
        <dbReference type="ARBA" id="ARBA00022692"/>
    </source>
</evidence>
<dbReference type="Pfam" id="PF03105">
    <property type="entry name" value="SPX"/>
    <property type="match status" value="2"/>
</dbReference>
<dbReference type="PANTHER" id="PTHR10283:SF92">
    <property type="entry name" value="LOW-AFFINITY PHOSPHATE TRANSPORTER PHO91"/>
    <property type="match status" value="1"/>
</dbReference>